<evidence type="ECO:0000256" key="3">
    <source>
        <dbReference type="ARBA" id="ARBA00022475"/>
    </source>
</evidence>
<keyword evidence="5 12" id="KW-1133">Transmembrane helix</keyword>
<evidence type="ECO:0000313" key="14">
    <source>
        <dbReference type="EMBL" id="KAJ9573764.1"/>
    </source>
</evidence>
<evidence type="ECO:0000256" key="11">
    <source>
        <dbReference type="ARBA" id="ARBA00023303"/>
    </source>
</evidence>
<evidence type="ECO:0000256" key="10">
    <source>
        <dbReference type="ARBA" id="ARBA00023286"/>
    </source>
</evidence>
<dbReference type="GO" id="GO:0005886">
    <property type="term" value="C:plasma membrane"/>
    <property type="evidence" value="ECO:0007669"/>
    <property type="project" value="UniProtKB-SubCell"/>
</dbReference>
<evidence type="ECO:0000256" key="4">
    <source>
        <dbReference type="ARBA" id="ARBA00022692"/>
    </source>
</evidence>
<dbReference type="Pfam" id="PF10613">
    <property type="entry name" value="Lig_chan-Glu_bd"/>
    <property type="match status" value="1"/>
</dbReference>
<dbReference type="GO" id="GO:0015276">
    <property type="term" value="F:ligand-gated monoatomic ion channel activity"/>
    <property type="evidence" value="ECO:0007669"/>
    <property type="project" value="InterPro"/>
</dbReference>
<keyword evidence="4 12" id="KW-0812">Transmembrane</keyword>
<comment type="caution">
    <text evidence="14">The sequence shown here is derived from an EMBL/GenBank/DDBJ whole genome shotgun (WGS) entry which is preliminary data.</text>
</comment>
<feature type="domain" description="Ionotropic glutamate receptor L-glutamate and glycine-binding" evidence="13">
    <location>
        <begin position="61"/>
        <end position="121"/>
    </location>
</feature>
<evidence type="ECO:0000256" key="7">
    <source>
        <dbReference type="ARBA" id="ARBA00023136"/>
    </source>
</evidence>
<feature type="transmembrane region" description="Helical" evidence="12">
    <location>
        <begin position="218"/>
        <end position="236"/>
    </location>
</feature>
<reference evidence="14" key="2">
    <citation type="submission" date="2023-05" db="EMBL/GenBank/DDBJ databases">
        <authorList>
            <person name="Fouks B."/>
        </authorList>
    </citation>
    <scope>NUCLEOTIDE SEQUENCE</scope>
    <source>
        <strain evidence="14">Stay&amp;Tobe</strain>
        <tissue evidence="14">Testes</tissue>
    </source>
</reference>
<name>A0AAD8E200_DIPPU</name>
<dbReference type="Gene3D" id="3.40.190.10">
    <property type="entry name" value="Periplasmic binding protein-like II"/>
    <property type="match status" value="2"/>
</dbReference>
<gene>
    <name evidence="14" type="ORF">L9F63_008847</name>
</gene>
<evidence type="ECO:0000256" key="12">
    <source>
        <dbReference type="SAM" id="Phobius"/>
    </source>
</evidence>
<feature type="transmembrane region" description="Helical" evidence="12">
    <location>
        <begin position="178"/>
        <end position="197"/>
    </location>
</feature>
<keyword evidence="10" id="KW-1071">Ligand-gated ion channel</keyword>
<evidence type="ECO:0000256" key="6">
    <source>
        <dbReference type="ARBA" id="ARBA00023065"/>
    </source>
</evidence>
<dbReference type="InterPro" id="IPR019594">
    <property type="entry name" value="Glu/Gly-bd"/>
</dbReference>
<keyword evidence="11" id="KW-0407">Ion channel</keyword>
<keyword evidence="7 12" id="KW-0472">Membrane</keyword>
<dbReference type="PANTHER" id="PTHR42643">
    <property type="entry name" value="IONOTROPIC RECEPTOR 20A-RELATED"/>
    <property type="match status" value="1"/>
</dbReference>
<dbReference type="EMBL" id="JASPKZ010010682">
    <property type="protein sequence ID" value="KAJ9573764.1"/>
    <property type="molecule type" value="Genomic_DNA"/>
</dbReference>
<keyword evidence="15" id="KW-1185">Reference proteome</keyword>
<reference evidence="14" key="1">
    <citation type="journal article" date="2023" name="IScience">
        <title>Live-bearing cockroach genome reveals convergent evolutionary mechanisms linked to viviparity in insects and beyond.</title>
        <authorList>
            <person name="Fouks B."/>
            <person name="Harrison M.C."/>
            <person name="Mikhailova A.A."/>
            <person name="Marchal E."/>
            <person name="English S."/>
            <person name="Carruthers M."/>
            <person name="Jennings E.C."/>
            <person name="Chiamaka E.L."/>
            <person name="Frigard R.A."/>
            <person name="Pippel M."/>
            <person name="Attardo G.M."/>
            <person name="Benoit J.B."/>
            <person name="Bornberg-Bauer E."/>
            <person name="Tobe S.S."/>
        </authorList>
    </citation>
    <scope>NUCLEOTIDE SEQUENCE</scope>
    <source>
        <strain evidence="14">Stay&amp;Tobe</strain>
    </source>
</reference>
<keyword evidence="2" id="KW-0813">Transport</keyword>
<accession>A0AAD8E200</accession>
<keyword evidence="6" id="KW-0406">Ion transport</keyword>
<organism evidence="14 15">
    <name type="scientific">Diploptera punctata</name>
    <name type="common">Pacific beetle cockroach</name>
    <dbReference type="NCBI Taxonomy" id="6984"/>
    <lineage>
        <taxon>Eukaryota</taxon>
        <taxon>Metazoa</taxon>
        <taxon>Ecdysozoa</taxon>
        <taxon>Arthropoda</taxon>
        <taxon>Hexapoda</taxon>
        <taxon>Insecta</taxon>
        <taxon>Pterygota</taxon>
        <taxon>Neoptera</taxon>
        <taxon>Polyneoptera</taxon>
        <taxon>Dictyoptera</taxon>
        <taxon>Blattodea</taxon>
        <taxon>Blaberoidea</taxon>
        <taxon>Blaberidae</taxon>
        <taxon>Diplopterinae</taxon>
        <taxon>Diploptera</taxon>
    </lineage>
</organism>
<evidence type="ECO:0000256" key="5">
    <source>
        <dbReference type="ARBA" id="ARBA00022989"/>
    </source>
</evidence>
<dbReference type="SUPFAM" id="SSF53850">
    <property type="entry name" value="Periplasmic binding protein-like II"/>
    <property type="match status" value="1"/>
</dbReference>
<evidence type="ECO:0000313" key="15">
    <source>
        <dbReference type="Proteomes" id="UP001233999"/>
    </source>
</evidence>
<dbReference type="PANTHER" id="PTHR42643:SF30">
    <property type="entry name" value="IONOTROPIC RECEPTOR 40A-RELATED"/>
    <property type="match status" value="1"/>
</dbReference>
<keyword evidence="3" id="KW-1003">Cell membrane</keyword>
<protein>
    <recommendedName>
        <fullName evidence="13">Ionotropic glutamate receptor L-glutamate and glycine-binding domain-containing protein</fullName>
    </recommendedName>
</protein>
<keyword evidence="9" id="KW-0325">Glycoprotein</keyword>
<evidence type="ECO:0000259" key="13">
    <source>
        <dbReference type="SMART" id="SM00918"/>
    </source>
</evidence>
<dbReference type="Proteomes" id="UP001233999">
    <property type="component" value="Unassembled WGS sequence"/>
</dbReference>
<comment type="subcellular location">
    <subcellularLocation>
        <location evidence="1">Cell membrane</location>
        <topology evidence="1">Multi-pass membrane protein</topology>
    </subcellularLocation>
</comment>
<evidence type="ECO:0000256" key="8">
    <source>
        <dbReference type="ARBA" id="ARBA00023170"/>
    </source>
</evidence>
<dbReference type="SMART" id="SM00918">
    <property type="entry name" value="Lig_chan-Glu_bd"/>
    <property type="match status" value="1"/>
</dbReference>
<feature type="transmembrane region" description="Helical" evidence="12">
    <location>
        <begin position="242"/>
        <end position="262"/>
    </location>
</feature>
<evidence type="ECO:0000256" key="9">
    <source>
        <dbReference type="ARBA" id="ARBA00023180"/>
    </source>
</evidence>
<proteinExistence type="predicted"/>
<dbReference type="InterPro" id="IPR052192">
    <property type="entry name" value="Insect_Ionotropic_Sensory_Rcpt"/>
</dbReference>
<evidence type="ECO:0000256" key="2">
    <source>
        <dbReference type="ARBA" id="ARBA00022448"/>
    </source>
</evidence>
<keyword evidence="8" id="KW-0675">Receptor</keyword>
<sequence>MEESALLSEVYHVSKSHPLHRNYFGVWKSEAGIIQRDINFYERRNNLQGLVIRAAAITEPPVTILRKEENTLILEGFFGKIWKTLEKQLNFTTEFSTPEDQAWGSLTSNGTWNGMIGMILRNEVEYAVTEFTMTSLRAQVVDFSIPLIDTRNCVIIRYPQGKQISSWTDLLNPFCREIWIIILVIIVVTSLFPKITFYMLRRLQVTVNKETEDAYSSIYIIGIFFGADIQIGYTTWRILCLVAYLTAVTISVAYSAFLISFLTEQKIALPFNSLRELIDIKTYKLGVLANSGQLNNFNNATEPVMMEVYAKLIKPDKDNLPITIEEGMQRVCARSQ</sequence>
<dbReference type="AlphaFoldDB" id="A0AAD8E200"/>
<evidence type="ECO:0000256" key="1">
    <source>
        <dbReference type="ARBA" id="ARBA00004651"/>
    </source>
</evidence>